<feature type="transmembrane region" description="Helical" evidence="8">
    <location>
        <begin position="603"/>
        <end position="621"/>
    </location>
</feature>
<evidence type="ECO:0000256" key="4">
    <source>
        <dbReference type="ARBA" id="ARBA00022989"/>
    </source>
</evidence>
<gene>
    <name evidence="10" type="ORF">ACFSE6_00615</name>
</gene>
<feature type="domain" description="ABC3 transporter permease C-terminal" evidence="9">
    <location>
        <begin position="835"/>
        <end position="949"/>
    </location>
</feature>
<feature type="transmembrane region" description="Helical" evidence="8">
    <location>
        <begin position="517"/>
        <end position="537"/>
    </location>
</feature>
<evidence type="ECO:0000256" key="5">
    <source>
        <dbReference type="ARBA" id="ARBA00023136"/>
    </source>
</evidence>
<comment type="similarity">
    <text evidence="6">Belongs to the ABC-4 integral membrane protein family.</text>
</comment>
<dbReference type="EMBL" id="JBHUEE010000001">
    <property type="protein sequence ID" value="MFD1716324.1"/>
    <property type="molecule type" value="Genomic_DNA"/>
</dbReference>
<evidence type="ECO:0000256" key="3">
    <source>
        <dbReference type="ARBA" id="ARBA00022692"/>
    </source>
</evidence>
<feature type="compositionally biased region" description="Basic and acidic residues" evidence="7">
    <location>
        <begin position="80"/>
        <end position="89"/>
    </location>
</feature>
<feature type="transmembrane region" description="Helical" evidence="8">
    <location>
        <begin position="474"/>
        <end position="496"/>
    </location>
</feature>
<keyword evidence="2" id="KW-1003">Cell membrane</keyword>
<keyword evidence="4 8" id="KW-1133">Transmembrane helix</keyword>
<keyword evidence="5 8" id="KW-0472">Membrane</keyword>
<dbReference type="InterPro" id="IPR050250">
    <property type="entry name" value="Macrolide_Exporter_MacB"/>
</dbReference>
<sequence>MIRVALREIRAHLVRFLLSVLAVALGIAFVTGTFSLRALLADTFGAIIESTTQGDLYVRGVEMSEDEIEQQQEQEQEQPEQERSGRQNQDRNGAIGEDDAAGPNTPDDAADAPTDLPSDATGLPEGAPTDLPGEQAPDETRPDATAPSGTAPEADRADESATGNGPPAEEQPATGGGAQLFGPQRVPVPMDLADDVGKVDGVDQAVPDLLGTVVLVGADGQAVVNGQAPSLGSALRENDPSGTLLQGRAPRDETEIALETTALETSGLELGDETQVIVGNSDPRDVTVVGEVTYGNPMVGTILVLVDAATGEAAFAPDGTVPSLAVFLDEGADRAAVAEGIRDVLGPDSDLEVVTGDQAREEGAESINQVLGFLGTFLLVFALISLFVAAFLISNTFAMSVRQRQREFALLRAVGASPGQVMVTVLGQAVVVGLVGSAVGIAGGIGLVAVVRAWLATMSMELGGNVAVTPAEALGALVLGTAIAVVAAAVPARRAATTPPVEAMREDAVTVERSLRLRAAVGALLLAGGVAATLWSVQPEITGAGTWLGVGAGAVLLGTLAVSPVIARAVLRVLAWPFVVLIRPVGRLARGNVMRNPRRTANTAGALMIGMALVAACAVLASSAEESTSSIVADEARADFWLQSATRSIPPGAASAVEEQPEVGRADRIASGRAAIRGPGGASGTDSVLALPADAFGRTIDVETVDGSLGSLADGQVAVSQPTAIERDWHVGDELRITGPNGRHTTEIGAIIASQVLSGDVVMAEADFPDAVPAGQSLVEALLVNAAPGVTQADLRATLEDVTEPYLVVTVQNTDELSNSLADQVEQAMAILYALLGLSVIIAVLGIVNTLALSVIERTREIGLVRAVGLGKLQLAATITIESVLTAVFGTLLGVAVGVGLASALPSVFADEGLTELAIPWDLLGGMVLLSGVVGVIAALWPAWRAAGLPVLEAVTQD</sequence>
<feature type="transmembrane region" description="Helical" evidence="8">
    <location>
        <begin position="923"/>
        <end position="944"/>
    </location>
</feature>
<feature type="compositionally biased region" description="Acidic residues" evidence="7">
    <location>
        <begin position="65"/>
        <end position="79"/>
    </location>
</feature>
<organism evidence="10 11">
    <name type="scientific">Georgenia deserti</name>
    <dbReference type="NCBI Taxonomy" id="2093781"/>
    <lineage>
        <taxon>Bacteria</taxon>
        <taxon>Bacillati</taxon>
        <taxon>Actinomycetota</taxon>
        <taxon>Actinomycetes</taxon>
        <taxon>Micrococcales</taxon>
        <taxon>Bogoriellaceae</taxon>
        <taxon>Georgenia</taxon>
    </lineage>
</organism>
<protein>
    <submittedName>
        <fullName evidence="10">FtsX-like permease family protein</fullName>
    </submittedName>
</protein>
<proteinExistence type="inferred from homology"/>
<evidence type="ECO:0000313" key="10">
    <source>
        <dbReference type="EMBL" id="MFD1716324.1"/>
    </source>
</evidence>
<dbReference type="InterPro" id="IPR003838">
    <property type="entry name" value="ABC3_permease_C"/>
</dbReference>
<dbReference type="RefSeq" id="WP_388001771.1">
    <property type="nucleotide sequence ID" value="NZ_JBHUEE010000001.1"/>
</dbReference>
<accession>A0ABW4L307</accession>
<evidence type="ECO:0000256" key="2">
    <source>
        <dbReference type="ARBA" id="ARBA00022475"/>
    </source>
</evidence>
<dbReference type="PANTHER" id="PTHR30572">
    <property type="entry name" value="MEMBRANE COMPONENT OF TRANSPORTER-RELATED"/>
    <property type="match status" value="1"/>
</dbReference>
<evidence type="ECO:0000256" key="1">
    <source>
        <dbReference type="ARBA" id="ARBA00004651"/>
    </source>
</evidence>
<feature type="transmembrane region" description="Helical" evidence="8">
    <location>
        <begin position="877"/>
        <end position="903"/>
    </location>
</feature>
<evidence type="ECO:0000256" key="8">
    <source>
        <dbReference type="SAM" id="Phobius"/>
    </source>
</evidence>
<dbReference type="Proteomes" id="UP001597277">
    <property type="component" value="Unassembled WGS sequence"/>
</dbReference>
<feature type="transmembrane region" description="Helical" evidence="8">
    <location>
        <begin position="830"/>
        <end position="856"/>
    </location>
</feature>
<evidence type="ECO:0000256" key="6">
    <source>
        <dbReference type="ARBA" id="ARBA00038076"/>
    </source>
</evidence>
<feature type="transmembrane region" description="Helical" evidence="8">
    <location>
        <begin position="549"/>
        <end position="582"/>
    </location>
</feature>
<comment type="caution">
    <text evidence="10">The sequence shown here is derived from an EMBL/GenBank/DDBJ whole genome shotgun (WGS) entry which is preliminary data.</text>
</comment>
<feature type="compositionally biased region" description="Low complexity" evidence="7">
    <location>
        <begin position="101"/>
        <end position="121"/>
    </location>
</feature>
<evidence type="ECO:0000313" key="11">
    <source>
        <dbReference type="Proteomes" id="UP001597277"/>
    </source>
</evidence>
<feature type="transmembrane region" description="Helical" evidence="8">
    <location>
        <begin position="370"/>
        <end position="400"/>
    </location>
</feature>
<dbReference type="Pfam" id="PF02687">
    <property type="entry name" value="FtsX"/>
    <property type="match status" value="2"/>
</dbReference>
<keyword evidence="11" id="KW-1185">Reference proteome</keyword>
<feature type="region of interest" description="Disordered" evidence="7">
    <location>
        <begin position="65"/>
        <end position="187"/>
    </location>
</feature>
<name>A0ABW4L307_9MICO</name>
<evidence type="ECO:0000256" key="7">
    <source>
        <dbReference type="SAM" id="MobiDB-lite"/>
    </source>
</evidence>
<feature type="transmembrane region" description="Helical" evidence="8">
    <location>
        <begin position="12"/>
        <end position="34"/>
    </location>
</feature>
<reference evidence="11" key="1">
    <citation type="journal article" date="2019" name="Int. J. Syst. Evol. Microbiol.">
        <title>The Global Catalogue of Microorganisms (GCM) 10K type strain sequencing project: providing services to taxonomists for standard genome sequencing and annotation.</title>
        <authorList>
            <consortium name="The Broad Institute Genomics Platform"/>
            <consortium name="The Broad Institute Genome Sequencing Center for Infectious Disease"/>
            <person name="Wu L."/>
            <person name="Ma J."/>
        </authorList>
    </citation>
    <scope>NUCLEOTIDE SEQUENCE [LARGE SCALE GENOMIC DNA]</scope>
    <source>
        <strain evidence="11">JCM 17130</strain>
    </source>
</reference>
<feature type="domain" description="ABC3 transporter permease C-terminal" evidence="9">
    <location>
        <begin position="380"/>
        <end position="500"/>
    </location>
</feature>
<dbReference type="PANTHER" id="PTHR30572:SF4">
    <property type="entry name" value="ABC TRANSPORTER PERMEASE YTRF"/>
    <property type="match status" value="1"/>
</dbReference>
<evidence type="ECO:0000259" key="9">
    <source>
        <dbReference type="Pfam" id="PF02687"/>
    </source>
</evidence>
<comment type="subcellular location">
    <subcellularLocation>
        <location evidence="1">Cell membrane</location>
        <topology evidence="1">Multi-pass membrane protein</topology>
    </subcellularLocation>
</comment>
<feature type="transmembrane region" description="Helical" evidence="8">
    <location>
        <begin position="421"/>
        <end position="454"/>
    </location>
</feature>
<keyword evidence="3 8" id="KW-0812">Transmembrane</keyword>